<dbReference type="SUPFAM" id="SSF57701">
    <property type="entry name" value="Zn2/Cys6 DNA-binding domain"/>
    <property type="match status" value="1"/>
</dbReference>
<accession>A0A166AH16</accession>
<evidence type="ECO:0000256" key="1">
    <source>
        <dbReference type="SAM" id="Coils"/>
    </source>
</evidence>
<dbReference type="PROSITE" id="PS00463">
    <property type="entry name" value="ZN2_CY6_FUNGAL_1"/>
    <property type="match status" value="1"/>
</dbReference>
<sequence>MPKTHEPTVNKACQPCKAAKVACKRGSVDRICQRCEQQRIECAQVKRKDRVVTATLAHVKQLEHENTELNQKVVSMTAQIDDLVDQRNMALGLLVQHGLDQQHWPSPLQNLAGKLFVPSATPSLDMESGAPHNIPTPQLNSRQLEVDTQQVFPFASSGLITPHPDVPFTTFPVDPTLASDLSRCSTFGWTTDFGASAFLGTDISSSTSASRIYYDNIFSE</sequence>
<proteinExistence type="predicted"/>
<keyword evidence="1" id="KW-0175">Coiled coil</keyword>
<gene>
    <name evidence="3" type="ORF">EXIGLDRAFT_718910</name>
</gene>
<dbReference type="Proteomes" id="UP000077266">
    <property type="component" value="Unassembled WGS sequence"/>
</dbReference>
<evidence type="ECO:0000313" key="3">
    <source>
        <dbReference type="EMBL" id="KZV91789.1"/>
    </source>
</evidence>
<feature type="domain" description="Zn(2)-C6 fungal-type" evidence="2">
    <location>
        <begin position="12"/>
        <end position="42"/>
    </location>
</feature>
<feature type="coiled-coil region" evidence="1">
    <location>
        <begin position="52"/>
        <end position="86"/>
    </location>
</feature>
<dbReference type="InterPro" id="IPR036864">
    <property type="entry name" value="Zn2-C6_fun-type_DNA-bd_sf"/>
</dbReference>
<dbReference type="InParanoid" id="A0A166AH16"/>
<evidence type="ECO:0000313" key="4">
    <source>
        <dbReference type="Proteomes" id="UP000077266"/>
    </source>
</evidence>
<keyword evidence="4" id="KW-1185">Reference proteome</keyword>
<dbReference type="GO" id="GO:0008270">
    <property type="term" value="F:zinc ion binding"/>
    <property type="evidence" value="ECO:0007669"/>
    <property type="project" value="InterPro"/>
</dbReference>
<dbReference type="EMBL" id="KV426020">
    <property type="protein sequence ID" value="KZV91789.1"/>
    <property type="molecule type" value="Genomic_DNA"/>
</dbReference>
<dbReference type="AlphaFoldDB" id="A0A166AH16"/>
<dbReference type="GO" id="GO:0000981">
    <property type="term" value="F:DNA-binding transcription factor activity, RNA polymerase II-specific"/>
    <property type="evidence" value="ECO:0007669"/>
    <property type="project" value="InterPro"/>
</dbReference>
<organism evidence="3 4">
    <name type="scientific">Exidia glandulosa HHB12029</name>
    <dbReference type="NCBI Taxonomy" id="1314781"/>
    <lineage>
        <taxon>Eukaryota</taxon>
        <taxon>Fungi</taxon>
        <taxon>Dikarya</taxon>
        <taxon>Basidiomycota</taxon>
        <taxon>Agaricomycotina</taxon>
        <taxon>Agaricomycetes</taxon>
        <taxon>Auriculariales</taxon>
        <taxon>Exidiaceae</taxon>
        <taxon>Exidia</taxon>
    </lineage>
</organism>
<dbReference type="Gene3D" id="4.10.240.10">
    <property type="entry name" value="Zn(2)-C6 fungal-type DNA-binding domain"/>
    <property type="match status" value="1"/>
</dbReference>
<protein>
    <recommendedName>
        <fullName evidence="2">Zn(2)-C6 fungal-type domain-containing protein</fullName>
    </recommendedName>
</protein>
<name>A0A166AH16_EXIGL</name>
<evidence type="ECO:0000259" key="2">
    <source>
        <dbReference type="PROSITE" id="PS00463"/>
    </source>
</evidence>
<dbReference type="InterPro" id="IPR001138">
    <property type="entry name" value="Zn2Cys6_DnaBD"/>
</dbReference>
<reference evidence="3 4" key="1">
    <citation type="journal article" date="2016" name="Mol. Biol. Evol.">
        <title>Comparative Genomics of Early-Diverging Mushroom-Forming Fungi Provides Insights into the Origins of Lignocellulose Decay Capabilities.</title>
        <authorList>
            <person name="Nagy L.G."/>
            <person name="Riley R."/>
            <person name="Tritt A."/>
            <person name="Adam C."/>
            <person name="Daum C."/>
            <person name="Floudas D."/>
            <person name="Sun H."/>
            <person name="Yadav J.S."/>
            <person name="Pangilinan J."/>
            <person name="Larsson K.H."/>
            <person name="Matsuura K."/>
            <person name="Barry K."/>
            <person name="Labutti K."/>
            <person name="Kuo R."/>
            <person name="Ohm R.A."/>
            <person name="Bhattacharya S.S."/>
            <person name="Shirouzu T."/>
            <person name="Yoshinaga Y."/>
            <person name="Martin F.M."/>
            <person name="Grigoriev I.V."/>
            <person name="Hibbett D.S."/>
        </authorList>
    </citation>
    <scope>NUCLEOTIDE SEQUENCE [LARGE SCALE GENOMIC DNA]</scope>
    <source>
        <strain evidence="3 4">HHB12029</strain>
    </source>
</reference>